<feature type="region of interest" description="Disordered" evidence="1">
    <location>
        <begin position="305"/>
        <end position="335"/>
    </location>
</feature>
<evidence type="ECO:0000256" key="1">
    <source>
        <dbReference type="SAM" id="MobiDB-lite"/>
    </source>
</evidence>
<dbReference type="InParanoid" id="A0A0C3BE92"/>
<keyword evidence="3" id="KW-1185">Reference proteome</keyword>
<name>A0A0C3BE92_PILCF</name>
<accession>A0A0C3BE92</accession>
<organism evidence="2 3">
    <name type="scientific">Piloderma croceum (strain F 1598)</name>
    <dbReference type="NCBI Taxonomy" id="765440"/>
    <lineage>
        <taxon>Eukaryota</taxon>
        <taxon>Fungi</taxon>
        <taxon>Dikarya</taxon>
        <taxon>Basidiomycota</taxon>
        <taxon>Agaricomycotina</taxon>
        <taxon>Agaricomycetes</taxon>
        <taxon>Agaricomycetidae</taxon>
        <taxon>Atheliales</taxon>
        <taxon>Atheliaceae</taxon>
        <taxon>Piloderma</taxon>
    </lineage>
</organism>
<evidence type="ECO:0000313" key="3">
    <source>
        <dbReference type="Proteomes" id="UP000054166"/>
    </source>
</evidence>
<dbReference type="AlphaFoldDB" id="A0A0C3BE92"/>
<dbReference type="HOGENOM" id="CLU_033651_3_0_1"/>
<proteinExistence type="predicted"/>
<feature type="compositionally biased region" description="Polar residues" evidence="1">
    <location>
        <begin position="1"/>
        <end position="17"/>
    </location>
</feature>
<protein>
    <submittedName>
        <fullName evidence="2">Uncharacterized protein</fullName>
    </submittedName>
</protein>
<reference evidence="2 3" key="1">
    <citation type="submission" date="2014-04" db="EMBL/GenBank/DDBJ databases">
        <authorList>
            <consortium name="DOE Joint Genome Institute"/>
            <person name="Kuo A."/>
            <person name="Tarkka M."/>
            <person name="Buscot F."/>
            <person name="Kohler A."/>
            <person name="Nagy L.G."/>
            <person name="Floudas D."/>
            <person name="Copeland A."/>
            <person name="Barry K.W."/>
            <person name="Cichocki N."/>
            <person name="Veneault-Fourrey C."/>
            <person name="LaButti K."/>
            <person name="Lindquist E.A."/>
            <person name="Lipzen A."/>
            <person name="Lundell T."/>
            <person name="Morin E."/>
            <person name="Murat C."/>
            <person name="Sun H."/>
            <person name="Tunlid A."/>
            <person name="Henrissat B."/>
            <person name="Grigoriev I.V."/>
            <person name="Hibbett D.S."/>
            <person name="Martin F."/>
            <person name="Nordberg H.P."/>
            <person name="Cantor M.N."/>
            <person name="Hua S.X."/>
        </authorList>
    </citation>
    <scope>NUCLEOTIDE SEQUENCE [LARGE SCALE GENOMIC DNA]</scope>
    <source>
        <strain evidence="2 3">F 1598</strain>
    </source>
</reference>
<feature type="region of interest" description="Disordered" evidence="1">
    <location>
        <begin position="1"/>
        <end position="49"/>
    </location>
</feature>
<sequence length="406" mass="44111">MPWFNPFNSNITLSNSARPPPYPGSTTPAPTYQTSEPRSASAHDPNERVRRWSEALTIASSPDSDFVFEQAHSSLTDIVSISGTSAEGTRPAGPRYIFYRVYAEDGAIPSVNSVYTDDPYLGRISAEIVAPPHIAKNIKLCLSGVEGIGDNTATNLFISVSSPTPMADDHCVPISEYPGPGCLPNKPMALVAMCTGADGRSLEGVPAEADHPQEGTTPLETRYLYYRVYDKCRAIGVKKPASPDKPWIGRISVDSVPPPHTAASIMRCLSKVEDLANLKHPQLYLKCNSGSPIGANEHVSILTDTRPGSTPEDPVAFVESPDPPPAVKRSKSKVPKKMRVINVSPHSKKDSSWLKIKIGEILTTVDDQPRQQQYKWFENAHQTAAYKAINTAGERGFVSPACVEFL</sequence>
<reference evidence="3" key="2">
    <citation type="submission" date="2015-01" db="EMBL/GenBank/DDBJ databases">
        <title>Evolutionary Origins and Diversification of the Mycorrhizal Mutualists.</title>
        <authorList>
            <consortium name="DOE Joint Genome Institute"/>
            <consortium name="Mycorrhizal Genomics Consortium"/>
            <person name="Kohler A."/>
            <person name="Kuo A."/>
            <person name="Nagy L.G."/>
            <person name="Floudas D."/>
            <person name="Copeland A."/>
            <person name="Barry K.W."/>
            <person name="Cichocki N."/>
            <person name="Veneault-Fourrey C."/>
            <person name="LaButti K."/>
            <person name="Lindquist E.A."/>
            <person name="Lipzen A."/>
            <person name="Lundell T."/>
            <person name="Morin E."/>
            <person name="Murat C."/>
            <person name="Riley R."/>
            <person name="Ohm R."/>
            <person name="Sun H."/>
            <person name="Tunlid A."/>
            <person name="Henrissat B."/>
            <person name="Grigoriev I.V."/>
            <person name="Hibbett D.S."/>
            <person name="Martin F."/>
        </authorList>
    </citation>
    <scope>NUCLEOTIDE SEQUENCE [LARGE SCALE GENOMIC DNA]</scope>
    <source>
        <strain evidence="3">F 1598</strain>
    </source>
</reference>
<dbReference type="Proteomes" id="UP000054166">
    <property type="component" value="Unassembled WGS sequence"/>
</dbReference>
<evidence type="ECO:0000313" key="2">
    <source>
        <dbReference type="EMBL" id="KIM75612.1"/>
    </source>
</evidence>
<gene>
    <name evidence="2" type="ORF">PILCRDRAFT_827049</name>
</gene>
<dbReference type="EMBL" id="KN833044">
    <property type="protein sequence ID" value="KIM75612.1"/>
    <property type="molecule type" value="Genomic_DNA"/>
</dbReference>
<dbReference type="OrthoDB" id="2974017at2759"/>